<dbReference type="EMBL" id="LPLZ01000074">
    <property type="protein sequence ID" value="KWN06355.1"/>
    <property type="molecule type" value="Genomic_DNA"/>
</dbReference>
<dbReference type="AlphaFoldDB" id="A0A108E7Z7"/>
<organism evidence="1 2">
    <name type="scientific">Burkholderia territorii</name>
    <dbReference type="NCBI Taxonomy" id="1503055"/>
    <lineage>
        <taxon>Bacteria</taxon>
        <taxon>Pseudomonadati</taxon>
        <taxon>Pseudomonadota</taxon>
        <taxon>Betaproteobacteria</taxon>
        <taxon>Burkholderiales</taxon>
        <taxon>Burkholderiaceae</taxon>
        <taxon>Burkholderia</taxon>
        <taxon>Burkholderia cepacia complex</taxon>
    </lineage>
</organism>
<dbReference type="RefSeq" id="WP_060348449.1">
    <property type="nucleotide sequence ID" value="NZ_LPLZ01000074.1"/>
</dbReference>
<evidence type="ECO:0000313" key="2">
    <source>
        <dbReference type="Proteomes" id="UP000068016"/>
    </source>
</evidence>
<dbReference type="Proteomes" id="UP000068016">
    <property type="component" value="Unassembled WGS sequence"/>
</dbReference>
<gene>
    <name evidence="1" type="ORF">WT83_27105</name>
</gene>
<accession>A0A108E7Z7</accession>
<proteinExistence type="predicted"/>
<evidence type="ECO:0000313" key="1">
    <source>
        <dbReference type="EMBL" id="KWN06355.1"/>
    </source>
</evidence>
<reference evidence="1 2" key="1">
    <citation type="submission" date="2015-11" db="EMBL/GenBank/DDBJ databases">
        <title>Expanding the genomic diversity of Burkholderia species for the development of highly accurate diagnostics.</title>
        <authorList>
            <person name="Sahl J."/>
            <person name="Keim P."/>
            <person name="Wagner D."/>
        </authorList>
    </citation>
    <scope>NUCLEOTIDE SEQUENCE [LARGE SCALE GENOMIC DNA]</scope>
    <source>
        <strain evidence="1 2">MSMB793WGS</strain>
    </source>
</reference>
<name>A0A108E7Z7_9BURK</name>
<comment type="caution">
    <text evidence="1">The sequence shown here is derived from an EMBL/GenBank/DDBJ whole genome shotgun (WGS) entry which is preliminary data.</text>
</comment>
<sequence length="100" mass="10896">MTDEFKPLTKNQELLAKMRAQYEIDNIKQFGPGGVGRWTDAQVLAALEDAIAHLAPAAEAAAATVANALCSRAQLTSEHDRDLKVIRLVGQLTRARALLR</sequence>
<protein>
    <submittedName>
        <fullName evidence="1">Uncharacterized protein</fullName>
    </submittedName>
</protein>